<dbReference type="PANTHER" id="PTHR34379:SF6">
    <property type="entry name" value="PROTEIN 3F"/>
    <property type="match status" value="1"/>
</dbReference>
<dbReference type="PANTHER" id="PTHR34379">
    <property type="entry name" value="OS07G0553800 PROTEIN"/>
    <property type="match status" value="1"/>
</dbReference>
<organism evidence="3 4">
    <name type="scientific">Handroanthus impetiginosus</name>
    <dbReference type="NCBI Taxonomy" id="429701"/>
    <lineage>
        <taxon>Eukaryota</taxon>
        <taxon>Viridiplantae</taxon>
        <taxon>Streptophyta</taxon>
        <taxon>Embryophyta</taxon>
        <taxon>Tracheophyta</taxon>
        <taxon>Spermatophyta</taxon>
        <taxon>Magnoliopsida</taxon>
        <taxon>eudicotyledons</taxon>
        <taxon>Gunneridae</taxon>
        <taxon>Pentapetalae</taxon>
        <taxon>asterids</taxon>
        <taxon>lamiids</taxon>
        <taxon>Lamiales</taxon>
        <taxon>Bignoniaceae</taxon>
        <taxon>Crescentiina</taxon>
        <taxon>Tabebuia alliance</taxon>
        <taxon>Handroanthus</taxon>
    </lineage>
</organism>
<evidence type="ECO:0000313" key="3">
    <source>
        <dbReference type="EMBL" id="PIN00561.1"/>
    </source>
</evidence>
<feature type="transmembrane region" description="Helical" evidence="2">
    <location>
        <begin position="190"/>
        <end position="219"/>
    </location>
</feature>
<evidence type="ECO:0000256" key="1">
    <source>
        <dbReference type="SAM" id="MobiDB-lite"/>
    </source>
</evidence>
<feature type="region of interest" description="Disordered" evidence="1">
    <location>
        <begin position="23"/>
        <end position="46"/>
    </location>
</feature>
<gene>
    <name evidence="3" type="ORF">CDL12_26936</name>
</gene>
<dbReference type="EMBL" id="NKXS01006895">
    <property type="protein sequence ID" value="PIN00561.1"/>
    <property type="molecule type" value="Genomic_DNA"/>
</dbReference>
<feature type="compositionally biased region" description="Low complexity" evidence="1">
    <location>
        <begin position="115"/>
        <end position="148"/>
    </location>
</feature>
<dbReference type="AlphaFoldDB" id="A0A2G9G5I3"/>
<protein>
    <submittedName>
        <fullName evidence="3">Uncharacterized protein</fullName>
    </submittedName>
</protein>
<dbReference type="InterPro" id="IPR040411">
    <property type="entry name" value="At5g23160-like"/>
</dbReference>
<keyword evidence="2" id="KW-0812">Transmembrane</keyword>
<proteinExistence type="predicted"/>
<evidence type="ECO:0000313" key="4">
    <source>
        <dbReference type="Proteomes" id="UP000231279"/>
    </source>
</evidence>
<dbReference type="Proteomes" id="UP000231279">
    <property type="component" value="Unassembled WGS sequence"/>
</dbReference>
<feature type="region of interest" description="Disordered" evidence="1">
    <location>
        <begin position="115"/>
        <end position="150"/>
    </location>
</feature>
<dbReference type="OrthoDB" id="1886721at2759"/>
<reference evidence="4" key="1">
    <citation type="journal article" date="2018" name="Gigascience">
        <title>Genome assembly of the Pink Ipe (Handroanthus impetiginosus, Bignoniaceae), a highly valued, ecologically keystone Neotropical timber forest tree.</title>
        <authorList>
            <person name="Silva-Junior O.B."/>
            <person name="Grattapaglia D."/>
            <person name="Novaes E."/>
            <person name="Collevatti R.G."/>
        </authorList>
    </citation>
    <scope>NUCLEOTIDE SEQUENCE [LARGE SCALE GENOMIC DNA]</scope>
    <source>
        <strain evidence="4">cv. UFG-1</strain>
    </source>
</reference>
<accession>A0A2G9G5I3</accession>
<evidence type="ECO:0000256" key="2">
    <source>
        <dbReference type="SAM" id="Phobius"/>
    </source>
</evidence>
<keyword evidence="2" id="KW-0472">Membrane</keyword>
<comment type="caution">
    <text evidence="3">The sequence shown here is derived from an EMBL/GenBank/DDBJ whole genome shotgun (WGS) entry which is preliminary data.</text>
</comment>
<keyword evidence="4" id="KW-1185">Reference proteome</keyword>
<sequence length="264" mass="29769">MDPTKNRGRSKLFACFKAVAAADDDQELASPPSSGNENRRRKKKKKVLRDLSVALNAVFFKMSLLKKSRNENSKQDFRELRSKLSSKSKKLLKSMKKNFSYKSWEPVEIFRTNSNSSSSLFSSNSSRRAASSTPSSSSSSASSFPSRLGSERNIKRSVSLDLGQISPTVNRQKSMKRNNHGNKCSHEMCVFSFLVCLVALVFWGKVFAIVTCTSTWLFFGPAWQGHRSGKADLLVNDVVDSSEENKRRVSWRDYWRGIGLGYYS</sequence>
<keyword evidence="2" id="KW-1133">Transmembrane helix</keyword>
<name>A0A2G9G5I3_9LAMI</name>